<name>A0ABP8FF00_9BACT</name>
<proteinExistence type="inferred from homology"/>
<dbReference type="PANTHER" id="PTHR11910">
    <property type="entry name" value="ATP SYNTHASE DELTA CHAIN"/>
    <property type="match status" value="1"/>
</dbReference>
<comment type="caution">
    <text evidence="8">The sequence shown here is derived from an EMBL/GenBank/DDBJ whole genome shotgun (WGS) entry which is preliminary data.</text>
</comment>
<keyword evidence="5 7" id="KW-0472">Membrane</keyword>
<keyword evidence="7" id="KW-1003">Cell membrane</keyword>
<dbReference type="EMBL" id="BAABFN010000001">
    <property type="protein sequence ID" value="GAA4301988.1"/>
    <property type="molecule type" value="Genomic_DNA"/>
</dbReference>
<sequence>MQNPRLASRYAKSLIDMAIETNQLEAVYWDMQLLQAVCKSNPDFTALLRSPIIKADKKEKIFRAIFGDRLTLLSAKFSELLMQKGRELFLPEIAGAVIRQYQQIQHIRKIKITTAVAVDDSLKADIVKHIRAETPLDKVDLEAEVDDSLIGGFVLEMENTLFDASILRDLKDIRQQFDKNVYVRNIR</sequence>
<evidence type="ECO:0000256" key="1">
    <source>
        <dbReference type="ARBA" id="ARBA00004370"/>
    </source>
</evidence>
<dbReference type="NCBIfam" id="TIGR01145">
    <property type="entry name" value="ATP_synt_delta"/>
    <property type="match status" value="1"/>
</dbReference>
<evidence type="ECO:0000256" key="7">
    <source>
        <dbReference type="HAMAP-Rule" id="MF_01416"/>
    </source>
</evidence>
<gene>
    <name evidence="7 8" type="primary">atpH</name>
    <name evidence="8" type="ORF">GCM10023143_04110</name>
</gene>
<evidence type="ECO:0000313" key="8">
    <source>
        <dbReference type="EMBL" id="GAA4301988.1"/>
    </source>
</evidence>
<dbReference type="InterPro" id="IPR026015">
    <property type="entry name" value="ATP_synth_OSCP/delta_N_sf"/>
</dbReference>
<protein>
    <recommendedName>
        <fullName evidence="7">ATP synthase subunit delta</fullName>
    </recommendedName>
    <alternativeName>
        <fullName evidence="7">ATP synthase F(1) sector subunit delta</fullName>
    </alternativeName>
    <alternativeName>
        <fullName evidence="7">F-type ATPase subunit delta</fullName>
        <shortName evidence="7">F-ATPase subunit delta</shortName>
    </alternativeName>
</protein>
<comment type="function">
    <text evidence="7">F(1)F(0) ATP synthase produces ATP from ADP in the presence of a proton or sodium gradient. F-type ATPases consist of two structural domains, F(1) containing the extramembraneous catalytic core and F(0) containing the membrane proton channel, linked together by a central stalk and a peripheral stalk. During catalysis, ATP synthesis in the catalytic domain of F(1) is coupled via a rotary mechanism of the central stalk subunits to proton translocation.</text>
</comment>
<dbReference type="Pfam" id="PF00213">
    <property type="entry name" value="OSCP"/>
    <property type="match status" value="1"/>
</dbReference>
<evidence type="ECO:0000313" key="9">
    <source>
        <dbReference type="Proteomes" id="UP001501207"/>
    </source>
</evidence>
<evidence type="ECO:0000256" key="3">
    <source>
        <dbReference type="ARBA" id="ARBA00022781"/>
    </source>
</evidence>
<dbReference type="PRINTS" id="PR00125">
    <property type="entry name" value="ATPASEDELTA"/>
</dbReference>
<dbReference type="InterPro" id="IPR000711">
    <property type="entry name" value="ATPase_OSCP/dsu"/>
</dbReference>
<keyword evidence="4 7" id="KW-0406">Ion transport</keyword>
<comment type="subcellular location">
    <subcellularLocation>
        <location evidence="7">Cell membrane</location>
        <topology evidence="7">Peripheral membrane protein</topology>
    </subcellularLocation>
    <subcellularLocation>
        <location evidence="1">Membrane</location>
    </subcellularLocation>
</comment>
<evidence type="ECO:0000256" key="5">
    <source>
        <dbReference type="ARBA" id="ARBA00023136"/>
    </source>
</evidence>
<comment type="similarity">
    <text evidence="7">Belongs to the ATPase delta chain family.</text>
</comment>
<organism evidence="8 9">
    <name type="scientific">Compostibacter hankyongensis</name>
    <dbReference type="NCBI Taxonomy" id="1007089"/>
    <lineage>
        <taxon>Bacteria</taxon>
        <taxon>Pseudomonadati</taxon>
        <taxon>Bacteroidota</taxon>
        <taxon>Chitinophagia</taxon>
        <taxon>Chitinophagales</taxon>
        <taxon>Chitinophagaceae</taxon>
        <taxon>Compostibacter</taxon>
    </lineage>
</organism>
<dbReference type="PROSITE" id="PS00389">
    <property type="entry name" value="ATPASE_DELTA"/>
    <property type="match status" value="1"/>
</dbReference>
<keyword evidence="7" id="KW-0139">CF(1)</keyword>
<dbReference type="Proteomes" id="UP001501207">
    <property type="component" value="Unassembled WGS sequence"/>
</dbReference>
<evidence type="ECO:0000256" key="2">
    <source>
        <dbReference type="ARBA" id="ARBA00022448"/>
    </source>
</evidence>
<dbReference type="InterPro" id="IPR020781">
    <property type="entry name" value="ATPase_OSCP/d_CS"/>
</dbReference>
<dbReference type="Gene3D" id="1.10.520.20">
    <property type="entry name" value="N-terminal domain of the delta subunit of the F1F0-ATP synthase"/>
    <property type="match status" value="1"/>
</dbReference>
<dbReference type="SUPFAM" id="SSF47928">
    <property type="entry name" value="N-terminal domain of the delta subunit of the F1F0-ATP synthase"/>
    <property type="match status" value="1"/>
</dbReference>
<reference evidence="9" key="1">
    <citation type="journal article" date="2019" name="Int. J. Syst. Evol. Microbiol.">
        <title>The Global Catalogue of Microorganisms (GCM) 10K type strain sequencing project: providing services to taxonomists for standard genome sequencing and annotation.</title>
        <authorList>
            <consortium name="The Broad Institute Genomics Platform"/>
            <consortium name="The Broad Institute Genome Sequencing Center for Infectious Disease"/>
            <person name="Wu L."/>
            <person name="Ma J."/>
        </authorList>
    </citation>
    <scope>NUCLEOTIDE SEQUENCE [LARGE SCALE GENOMIC DNA]</scope>
    <source>
        <strain evidence="9">JCM 17664</strain>
    </source>
</reference>
<evidence type="ECO:0000256" key="4">
    <source>
        <dbReference type="ARBA" id="ARBA00023065"/>
    </source>
</evidence>
<evidence type="ECO:0000256" key="6">
    <source>
        <dbReference type="ARBA" id="ARBA00023310"/>
    </source>
</evidence>
<comment type="function">
    <text evidence="7">This protein is part of the stalk that links CF(0) to CF(1). It either transmits conformational changes from CF(0) to CF(1) or is implicated in proton conduction.</text>
</comment>
<keyword evidence="3 7" id="KW-0375">Hydrogen ion transport</keyword>
<keyword evidence="2 7" id="KW-0813">Transport</keyword>
<keyword evidence="9" id="KW-1185">Reference proteome</keyword>
<dbReference type="RefSeq" id="WP_344974536.1">
    <property type="nucleotide sequence ID" value="NZ_BAABFN010000001.1"/>
</dbReference>
<dbReference type="HAMAP" id="MF_01416">
    <property type="entry name" value="ATP_synth_delta_bact"/>
    <property type="match status" value="1"/>
</dbReference>
<accession>A0ABP8FF00</accession>
<keyword evidence="6 7" id="KW-0066">ATP synthesis</keyword>